<dbReference type="OrthoDB" id="177316at2"/>
<dbReference type="Gene3D" id="2.40.160.180">
    <property type="entry name" value="Carbohydrate-selective porin OprB"/>
    <property type="match status" value="1"/>
</dbReference>
<protein>
    <submittedName>
        <fullName evidence="3">Porin</fullName>
    </submittedName>
</protein>
<dbReference type="PANTHER" id="PTHR37944:SF1">
    <property type="entry name" value="PORIN B"/>
    <property type="match status" value="1"/>
</dbReference>
<keyword evidence="4" id="KW-1185">Reference proteome</keyword>
<organism evidence="3 4">
    <name type="scientific">Bradyrhizobium centrolobii</name>
    <dbReference type="NCBI Taxonomy" id="1505087"/>
    <lineage>
        <taxon>Bacteria</taxon>
        <taxon>Pseudomonadati</taxon>
        <taxon>Pseudomonadota</taxon>
        <taxon>Alphaproteobacteria</taxon>
        <taxon>Hyphomicrobiales</taxon>
        <taxon>Nitrobacteraceae</taxon>
        <taxon>Bradyrhizobium</taxon>
    </lineage>
</organism>
<gene>
    <name evidence="3" type="ORF">AYJ54_12200</name>
</gene>
<evidence type="ECO:0000313" key="4">
    <source>
        <dbReference type="Proteomes" id="UP000076959"/>
    </source>
</evidence>
<dbReference type="InterPro" id="IPR007049">
    <property type="entry name" value="Carb-sel_porin_OprB"/>
</dbReference>
<feature type="signal peptide" evidence="2">
    <location>
        <begin position="1"/>
        <end position="29"/>
    </location>
</feature>
<sequence length="467" mass="50360">MSGTAQTSWLRSAVAIAAACTMASTSALAGAKDESAAEWLFPKWFNEWHDGLANKGLNFGATYIADNIGNVSGGVARGAIHFGRLDISVDADLEKLVGWTGGRFYANAFEIYGRGLTRNYIFNLATISEIEALPDQRLYNAYFEQNFFNGALNIRAGQQAADVEFFDSETDDLFINGTFGWPAIKASNLPAGGPAPPIAVPGIRVKAAVSDNVTVFGAVFNGNPARPGYGDPQLRDNHGLAFRVNDPPWLIGQVHFDYHVEIGGRSLAGNFTPGAWKHYGDFNSQRFTAEGLSIADPSGTGIPAKLRGNYGIYAVLEQALWRPPGVTESTVSASLPGVTAFGRIAYSSPDRNLIDLYLDGGIGFVGFTPGRPLDRFGVAMAYMRISNTARNLDIDTQVFTGVQSPVRSNETLIEMIYEAHIKPGWLIAPYFQYVFRPSGGIPNPNDPTGTSRIGDAAVFGVTTTIRY</sequence>
<dbReference type="InterPro" id="IPR052932">
    <property type="entry name" value="OprB_Porin"/>
</dbReference>
<dbReference type="GO" id="GO:0008643">
    <property type="term" value="P:carbohydrate transport"/>
    <property type="evidence" value="ECO:0007669"/>
    <property type="project" value="InterPro"/>
</dbReference>
<dbReference type="EMBL" id="LUUB01000054">
    <property type="protein sequence ID" value="OAF09952.1"/>
    <property type="molecule type" value="Genomic_DNA"/>
</dbReference>
<feature type="chain" id="PRO_5007948853" evidence="2">
    <location>
        <begin position="30"/>
        <end position="467"/>
    </location>
</feature>
<dbReference type="Proteomes" id="UP000076959">
    <property type="component" value="Unassembled WGS sequence"/>
</dbReference>
<evidence type="ECO:0000256" key="2">
    <source>
        <dbReference type="RuleBase" id="RU363072"/>
    </source>
</evidence>
<dbReference type="Pfam" id="PF04966">
    <property type="entry name" value="OprB"/>
    <property type="match status" value="1"/>
</dbReference>
<proteinExistence type="inferred from homology"/>
<dbReference type="GO" id="GO:0015288">
    <property type="term" value="F:porin activity"/>
    <property type="evidence" value="ECO:0007669"/>
    <property type="project" value="InterPro"/>
</dbReference>
<dbReference type="PANTHER" id="PTHR37944">
    <property type="entry name" value="PORIN B"/>
    <property type="match status" value="1"/>
</dbReference>
<name>A0A176YQP0_9BRAD</name>
<dbReference type="FunFam" id="2.40.160.180:FF:000003">
    <property type="entry name" value="Porin"/>
    <property type="match status" value="1"/>
</dbReference>
<dbReference type="InterPro" id="IPR038673">
    <property type="entry name" value="OprB_sf"/>
</dbReference>
<evidence type="ECO:0000256" key="1">
    <source>
        <dbReference type="ARBA" id="ARBA00008769"/>
    </source>
</evidence>
<evidence type="ECO:0000313" key="3">
    <source>
        <dbReference type="EMBL" id="OAF09952.1"/>
    </source>
</evidence>
<accession>A0A176YQP0</accession>
<comment type="similarity">
    <text evidence="1 2">Belongs to the OprB family.</text>
</comment>
<reference evidence="3 4" key="1">
    <citation type="submission" date="2016-03" db="EMBL/GenBank/DDBJ databases">
        <title>Draft Genome Sequence of the Strain BR 10245 (Bradyrhizobium sp.) isolated from nodules of Centrolobium paraense.</title>
        <authorList>
            <person name="Simoes-Araujo J.L.Sr."/>
            <person name="Barauna A.C."/>
            <person name="Silva K."/>
            <person name="Zilli J.E."/>
        </authorList>
    </citation>
    <scope>NUCLEOTIDE SEQUENCE [LARGE SCALE GENOMIC DNA]</scope>
    <source>
        <strain evidence="3 4">BR 10245</strain>
    </source>
</reference>
<dbReference type="GO" id="GO:0016020">
    <property type="term" value="C:membrane"/>
    <property type="evidence" value="ECO:0007669"/>
    <property type="project" value="InterPro"/>
</dbReference>
<dbReference type="STRING" id="1505087.AYJ54_12200"/>
<comment type="caution">
    <text evidence="3">The sequence shown here is derived from an EMBL/GenBank/DDBJ whole genome shotgun (WGS) entry which is preliminary data.</text>
</comment>
<dbReference type="AlphaFoldDB" id="A0A176YQP0"/>
<keyword evidence="2" id="KW-0732">Signal</keyword>
<dbReference type="RefSeq" id="WP_063700191.1">
    <property type="nucleotide sequence ID" value="NZ_LUUB01000054.1"/>
</dbReference>